<feature type="compositionally biased region" description="Basic and acidic residues" evidence="7">
    <location>
        <begin position="651"/>
        <end position="664"/>
    </location>
</feature>
<feature type="region of interest" description="Disordered" evidence="7">
    <location>
        <begin position="618"/>
        <end position="720"/>
    </location>
</feature>
<dbReference type="Pfam" id="PF01699">
    <property type="entry name" value="Na_Ca_ex"/>
    <property type="match status" value="2"/>
</dbReference>
<dbReference type="PANTHER" id="PTHR12266:SF0">
    <property type="entry name" value="MITOCHONDRIAL SODIUM_CALCIUM EXCHANGER PROTEIN"/>
    <property type="match status" value="1"/>
</dbReference>
<feature type="transmembrane region" description="Helical" evidence="8">
    <location>
        <begin position="729"/>
        <end position="749"/>
    </location>
</feature>
<dbReference type="Proteomes" id="UP001174694">
    <property type="component" value="Unassembled WGS sequence"/>
</dbReference>
<protein>
    <submittedName>
        <fullName evidence="10">Sodium/calcium exchanger protein</fullName>
    </submittedName>
</protein>
<keyword evidence="6 8" id="KW-0472">Membrane</keyword>
<proteinExistence type="inferred from homology"/>
<feature type="transmembrane region" description="Helical" evidence="8">
    <location>
        <begin position="200"/>
        <end position="218"/>
    </location>
</feature>
<feature type="transmembrane region" description="Helical" evidence="8">
    <location>
        <begin position="820"/>
        <end position="839"/>
    </location>
</feature>
<dbReference type="Gene3D" id="1.20.1420.30">
    <property type="entry name" value="NCX, central ion-binding region"/>
    <property type="match status" value="2"/>
</dbReference>
<feature type="domain" description="Sodium/calcium exchanger membrane region" evidence="9">
    <location>
        <begin position="797"/>
        <end position="958"/>
    </location>
</feature>
<dbReference type="GO" id="GO:0016020">
    <property type="term" value="C:membrane"/>
    <property type="evidence" value="ECO:0007669"/>
    <property type="project" value="UniProtKB-SubCell"/>
</dbReference>
<accession>A0AA38VMW4</accession>
<keyword evidence="4 8" id="KW-0812">Transmembrane</keyword>
<dbReference type="EMBL" id="JANBVO010000023">
    <property type="protein sequence ID" value="KAJ9142183.1"/>
    <property type="molecule type" value="Genomic_DNA"/>
</dbReference>
<dbReference type="GO" id="GO:0008324">
    <property type="term" value="F:monoatomic cation transmembrane transporter activity"/>
    <property type="evidence" value="ECO:0007669"/>
    <property type="project" value="TreeGrafter"/>
</dbReference>
<keyword evidence="5 8" id="KW-1133">Transmembrane helix</keyword>
<comment type="similarity">
    <text evidence="2">Belongs to the Ca(2+):cation antiporter (CaCA) (TC 2.A.19) family.</text>
</comment>
<feature type="transmembrane region" description="Helical" evidence="8">
    <location>
        <begin position="167"/>
        <end position="188"/>
    </location>
</feature>
<comment type="caution">
    <text evidence="10">The sequence shown here is derived from an EMBL/GenBank/DDBJ whole genome shotgun (WGS) entry which is preliminary data.</text>
</comment>
<dbReference type="InterPro" id="IPR004837">
    <property type="entry name" value="NaCa_Exmemb"/>
</dbReference>
<keyword evidence="3" id="KW-0813">Transport</keyword>
<feature type="transmembrane region" description="Helical" evidence="8">
    <location>
        <begin position="224"/>
        <end position="248"/>
    </location>
</feature>
<feature type="transmembrane region" description="Helical" evidence="8">
    <location>
        <begin position="791"/>
        <end position="808"/>
    </location>
</feature>
<evidence type="ECO:0000256" key="3">
    <source>
        <dbReference type="ARBA" id="ARBA00022448"/>
    </source>
</evidence>
<feature type="domain" description="Sodium/calcium exchanger membrane region" evidence="9">
    <location>
        <begin position="104"/>
        <end position="243"/>
    </location>
</feature>
<name>A0AA38VMW4_9PEZI</name>
<sequence>MSVLKPRRRPFSLRPFYSTVLILTLLTTYSLFLKRSTSGDGDALRLHPRAKEDEECAELHHAADKCAFVKAKCADYEAGLLPYLTFYYCGVGSAQPVAFGILVIWLGLLFTTIGIAASDFFSVNLSTIASILGLSESLAGVTFLAFGNGSPDVFSTFAAMGSNSGSMAVGELIGAASFITAVVAGSMALVREFKVSKRTFVRDICFFIAAVGFTMVFLSDGHLYLWESCVMIGFYVFYVIVVVGWHWYTTSRRNKRAREAASRGHYYAVPSQSADELEPFHDEEEEADVTVGRPSTVESVDITALESGPRVEIDESPLDDEDRGMHVAAEMTSSMRVNRPRGKRSNTTITAIRPSLVGALEFRSVLSSLQKARNMRLTPLSRSSSDYQSRRLEDEPTTGSLPTAAAQPINRERALSSGDTPLNLGFEPLEAPQIAMQSPSDTSAEEFPLIGDRDRTPSPSLSTKGGHLAPPDGRQEPQQHGHSRRSSQASVASGPLKLQIPSPQSRASQTSSPSLSPFPGLTESPMPFSPLPQDQRSFVLPSSVLDDHTSLPGLDHDESPKPVRWWPYRFLPAPHILYGILFPTLQAWKDKNIWDKFVSVISVPSIFLLVTTLPVVETESPDDSSETSIVDPPPPGEPGNVAPPISVEQDASVRPETEWQEYRRSARSRHRASFDTSSSAVITIDPPEESQHLPSNVQHPAPESRQPKPTIGLPSEGTGSDDAAGWNRWLVSLQIFTGPLFTAFIVWANTRETMETPGKDLMELVLYSLIFSLIVLAILLLTTTPEKKPKYHYLLCFLGFVISVAWISTVAGEVVGVLKAFGLILGISEAILGLTIFAVGNSLGDLVADVTVARLGYPVMALSACFGGPLLNILLGIGIGGAWMTVKHADQKHHKHPDRPMDYKPYKLEVGGTLLISAVTVLLTLIVLLIVVPANRWMMTRKIGWGLIAIWSLSTIVNLAVEMTGVWRDVA</sequence>
<feature type="compositionally biased region" description="Polar residues" evidence="7">
    <location>
        <begin position="501"/>
        <end position="515"/>
    </location>
</feature>
<evidence type="ECO:0000256" key="8">
    <source>
        <dbReference type="SAM" id="Phobius"/>
    </source>
</evidence>
<keyword evidence="11" id="KW-1185">Reference proteome</keyword>
<organism evidence="10 11">
    <name type="scientific">Pleurostoma richardsiae</name>
    <dbReference type="NCBI Taxonomy" id="41990"/>
    <lineage>
        <taxon>Eukaryota</taxon>
        <taxon>Fungi</taxon>
        <taxon>Dikarya</taxon>
        <taxon>Ascomycota</taxon>
        <taxon>Pezizomycotina</taxon>
        <taxon>Sordariomycetes</taxon>
        <taxon>Sordariomycetidae</taxon>
        <taxon>Calosphaeriales</taxon>
        <taxon>Pleurostomataceae</taxon>
        <taxon>Pleurostoma</taxon>
    </lineage>
</organism>
<evidence type="ECO:0000256" key="1">
    <source>
        <dbReference type="ARBA" id="ARBA00004141"/>
    </source>
</evidence>
<dbReference type="PANTHER" id="PTHR12266">
    <property type="entry name" value="NA+/CA2+ K+ INDEPENDENT EXCHANGER"/>
    <property type="match status" value="1"/>
</dbReference>
<evidence type="ECO:0000256" key="6">
    <source>
        <dbReference type="ARBA" id="ARBA00023136"/>
    </source>
</evidence>
<dbReference type="GO" id="GO:0006874">
    <property type="term" value="P:intracellular calcium ion homeostasis"/>
    <property type="evidence" value="ECO:0007669"/>
    <property type="project" value="TreeGrafter"/>
</dbReference>
<comment type="subcellular location">
    <subcellularLocation>
        <location evidence="1">Membrane</location>
        <topology evidence="1">Multi-pass membrane protein</topology>
    </subcellularLocation>
</comment>
<gene>
    <name evidence="10" type="ORF">NKR23_g7339</name>
</gene>
<feature type="transmembrane region" description="Helical" evidence="8">
    <location>
        <begin position="761"/>
        <end position="779"/>
    </location>
</feature>
<evidence type="ECO:0000259" key="9">
    <source>
        <dbReference type="Pfam" id="PF01699"/>
    </source>
</evidence>
<feature type="transmembrane region" description="Helical" evidence="8">
    <location>
        <begin position="128"/>
        <end position="147"/>
    </location>
</feature>
<evidence type="ECO:0000256" key="7">
    <source>
        <dbReference type="SAM" id="MobiDB-lite"/>
    </source>
</evidence>
<feature type="transmembrane region" description="Helical" evidence="8">
    <location>
        <begin position="943"/>
        <end position="961"/>
    </location>
</feature>
<feature type="transmembrane region" description="Helical" evidence="8">
    <location>
        <begin position="906"/>
        <end position="931"/>
    </location>
</feature>
<feature type="transmembrane region" description="Helical" evidence="8">
    <location>
        <begin position="97"/>
        <end position="116"/>
    </location>
</feature>
<dbReference type="InterPro" id="IPR044880">
    <property type="entry name" value="NCX_ion-bd_dom_sf"/>
</dbReference>
<feature type="transmembrane region" description="Helical" evidence="8">
    <location>
        <begin position="12"/>
        <end position="32"/>
    </location>
</feature>
<dbReference type="InterPro" id="IPR051359">
    <property type="entry name" value="CaCA_antiporter"/>
</dbReference>
<dbReference type="AlphaFoldDB" id="A0AA38VMW4"/>
<evidence type="ECO:0000313" key="10">
    <source>
        <dbReference type="EMBL" id="KAJ9142183.1"/>
    </source>
</evidence>
<feature type="compositionally biased region" description="Polar residues" evidence="7">
    <location>
        <begin position="480"/>
        <end position="491"/>
    </location>
</feature>
<reference evidence="10" key="1">
    <citation type="submission" date="2022-07" db="EMBL/GenBank/DDBJ databases">
        <title>Fungi with potential for degradation of polypropylene.</title>
        <authorList>
            <person name="Gostincar C."/>
        </authorList>
    </citation>
    <scope>NUCLEOTIDE SEQUENCE</scope>
    <source>
        <strain evidence="10">EXF-13308</strain>
    </source>
</reference>
<evidence type="ECO:0000313" key="11">
    <source>
        <dbReference type="Proteomes" id="UP001174694"/>
    </source>
</evidence>
<evidence type="ECO:0000256" key="5">
    <source>
        <dbReference type="ARBA" id="ARBA00022989"/>
    </source>
</evidence>
<evidence type="ECO:0000256" key="4">
    <source>
        <dbReference type="ARBA" id="ARBA00022692"/>
    </source>
</evidence>
<evidence type="ECO:0000256" key="2">
    <source>
        <dbReference type="ARBA" id="ARBA00008170"/>
    </source>
</evidence>
<feature type="region of interest" description="Disordered" evidence="7">
    <location>
        <begin position="377"/>
        <end position="535"/>
    </location>
</feature>
<feature type="transmembrane region" description="Helical" evidence="8">
    <location>
        <begin position="859"/>
        <end position="886"/>
    </location>
</feature>